<dbReference type="PIRSF" id="PIRSF002741">
    <property type="entry name" value="MppA"/>
    <property type="match status" value="1"/>
</dbReference>
<comment type="caution">
    <text evidence="2">The sequence shown here is derived from an EMBL/GenBank/DDBJ whole genome shotgun (WGS) entry which is preliminary data.</text>
</comment>
<dbReference type="Gene3D" id="3.90.76.10">
    <property type="entry name" value="Dipeptide-binding Protein, Domain 1"/>
    <property type="match status" value="1"/>
</dbReference>
<dbReference type="InterPro" id="IPR000914">
    <property type="entry name" value="SBP_5_dom"/>
</dbReference>
<dbReference type="SUPFAM" id="SSF53850">
    <property type="entry name" value="Periplasmic binding protein-like II"/>
    <property type="match status" value="1"/>
</dbReference>
<dbReference type="InterPro" id="IPR030678">
    <property type="entry name" value="Peptide/Ni-bd"/>
</dbReference>
<dbReference type="PANTHER" id="PTHR30290:SF65">
    <property type="entry name" value="MONOACYL PHOSPHATIDYLINOSITOL TETRAMANNOSIDE-BINDING PROTEIN LPQW-RELATED"/>
    <property type="match status" value="1"/>
</dbReference>
<evidence type="ECO:0000313" key="2">
    <source>
        <dbReference type="EMBL" id="GAA3042861.1"/>
    </source>
</evidence>
<proteinExistence type="predicted"/>
<gene>
    <name evidence="2" type="ORF">GCM10010528_23140</name>
</gene>
<evidence type="ECO:0000259" key="1">
    <source>
        <dbReference type="Pfam" id="PF00496"/>
    </source>
</evidence>
<reference evidence="3" key="1">
    <citation type="journal article" date="2019" name="Int. J. Syst. Evol. Microbiol.">
        <title>The Global Catalogue of Microorganisms (GCM) 10K type strain sequencing project: providing services to taxonomists for standard genome sequencing and annotation.</title>
        <authorList>
            <consortium name="The Broad Institute Genomics Platform"/>
            <consortium name="The Broad Institute Genome Sequencing Center for Infectious Disease"/>
            <person name="Wu L."/>
            <person name="Ma J."/>
        </authorList>
    </citation>
    <scope>NUCLEOTIDE SEQUENCE [LARGE SCALE GENOMIC DNA]</scope>
    <source>
        <strain evidence="3">JCM 14234</strain>
    </source>
</reference>
<dbReference type="Gene3D" id="3.10.105.10">
    <property type="entry name" value="Dipeptide-binding Protein, Domain 3"/>
    <property type="match status" value="1"/>
</dbReference>
<sequence>MQPRENLRDGGGLTTALTEITPQWNVFQADATAYSLALWRWYNPVLAYFSPDGAYSFNRDYLTDVQKGVVDGRTVVTYTINPRAMYNDGTPLDWRAFENTWRLNRGADVRYAASSTDGYDQIDSVRRGADDRQAIVTFRGIWAWPDGLFNTVQHPKIVSPDDFNRSYLQNPRADLGAGPYTIESYDRTSGIVVFGRNRKWWGKPGKLDRRVFRQLEPQAAINAFRNGELDATGVGSKDYRAQVVTMSGIDVRVSASPANSLLVVNLATPALRDIRVREALLRGIDRRTLARIRFTGLGYTEQLPGSLLMYPFQPGYRDNLGSTADFDQQRARRLLDEAGWVADPSGVRRRTGASGERLTLSLPILGDDATTANLARAMQAMLRQIGIGLTISVRPSADFSAVIVGKEFDVFMMGFSSSDPFGMAYLCQIWCSNSQLNRSGAGSPQLDAEIRRVQAFPVPAEQIRAGNAVEAQAFRQYSNLPLFNGPTMVAVKQKLANFGAGMFFVGPVEDIGWER</sequence>
<dbReference type="Pfam" id="PF00496">
    <property type="entry name" value="SBP_bac_5"/>
    <property type="match status" value="1"/>
</dbReference>
<dbReference type="InterPro" id="IPR039424">
    <property type="entry name" value="SBP_5"/>
</dbReference>
<dbReference type="Proteomes" id="UP001501035">
    <property type="component" value="Unassembled WGS sequence"/>
</dbReference>
<accession>A0ABP6LJN8</accession>
<organism evidence="2 3">
    <name type="scientific">Gordonia defluvii</name>
    <dbReference type="NCBI Taxonomy" id="283718"/>
    <lineage>
        <taxon>Bacteria</taxon>
        <taxon>Bacillati</taxon>
        <taxon>Actinomycetota</taxon>
        <taxon>Actinomycetes</taxon>
        <taxon>Mycobacteriales</taxon>
        <taxon>Gordoniaceae</taxon>
        <taxon>Gordonia</taxon>
    </lineage>
</organism>
<feature type="domain" description="Solute-binding protein family 5" evidence="1">
    <location>
        <begin position="70"/>
        <end position="433"/>
    </location>
</feature>
<protein>
    <submittedName>
        <fullName evidence="2">ABC transporter family substrate-binding protein</fullName>
    </submittedName>
</protein>
<keyword evidence="3" id="KW-1185">Reference proteome</keyword>
<dbReference type="Gene3D" id="3.40.190.10">
    <property type="entry name" value="Periplasmic binding protein-like II"/>
    <property type="match status" value="1"/>
</dbReference>
<evidence type="ECO:0000313" key="3">
    <source>
        <dbReference type="Proteomes" id="UP001501035"/>
    </source>
</evidence>
<dbReference type="EMBL" id="BAAAVS010000045">
    <property type="protein sequence ID" value="GAA3042861.1"/>
    <property type="molecule type" value="Genomic_DNA"/>
</dbReference>
<dbReference type="RefSeq" id="WP_344716773.1">
    <property type="nucleotide sequence ID" value="NZ_BAAAVS010000045.1"/>
</dbReference>
<dbReference type="CDD" id="cd08501">
    <property type="entry name" value="PBP2_Lpqw"/>
    <property type="match status" value="1"/>
</dbReference>
<name>A0ABP6LJN8_9ACTN</name>
<dbReference type="PANTHER" id="PTHR30290">
    <property type="entry name" value="PERIPLASMIC BINDING COMPONENT OF ABC TRANSPORTER"/>
    <property type="match status" value="1"/>
</dbReference>